<keyword evidence="1" id="KW-0472">Membrane</keyword>
<evidence type="ECO:0000313" key="2">
    <source>
        <dbReference type="EMBL" id="KAH3862980.1"/>
    </source>
</evidence>
<reference evidence="2" key="2">
    <citation type="submission" date="2020-11" db="EMBL/GenBank/DDBJ databases">
        <authorList>
            <person name="McCartney M.A."/>
            <person name="Auch B."/>
            <person name="Kono T."/>
            <person name="Mallez S."/>
            <person name="Becker A."/>
            <person name="Gohl D.M."/>
            <person name="Silverstein K.A.T."/>
            <person name="Koren S."/>
            <person name="Bechman K.B."/>
            <person name="Herman A."/>
            <person name="Abrahante J.E."/>
            <person name="Garbe J."/>
        </authorList>
    </citation>
    <scope>NUCLEOTIDE SEQUENCE</scope>
    <source>
        <strain evidence="2">Duluth1</strain>
        <tissue evidence="2">Whole animal</tissue>
    </source>
</reference>
<evidence type="ECO:0000256" key="1">
    <source>
        <dbReference type="SAM" id="Phobius"/>
    </source>
</evidence>
<protein>
    <recommendedName>
        <fullName evidence="4">Transmembrane protein</fullName>
    </recommendedName>
</protein>
<accession>A0A9D4RE42</accession>
<name>A0A9D4RE42_DREPO</name>
<keyword evidence="3" id="KW-1185">Reference proteome</keyword>
<comment type="caution">
    <text evidence="2">The sequence shown here is derived from an EMBL/GenBank/DDBJ whole genome shotgun (WGS) entry which is preliminary data.</text>
</comment>
<feature type="transmembrane region" description="Helical" evidence="1">
    <location>
        <begin position="76"/>
        <end position="97"/>
    </location>
</feature>
<proteinExistence type="predicted"/>
<evidence type="ECO:0008006" key="4">
    <source>
        <dbReference type="Google" id="ProtNLM"/>
    </source>
</evidence>
<reference evidence="2" key="1">
    <citation type="journal article" date="2019" name="bioRxiv">
        <title>The Genome of the Zebra Mussel, Dreissena polymorpha: A Resource for Invasive Species Research.</title>
        <authorList>
            <person name="McCartney M.A."/>
            <person name="Auch B."/>
            <person name="Kono T."/>
            <person name="Mallez S."/>
            <person name="Zhang Y."/>
            <person name="Obille A."/>
            <person name="Becker A."/>
            <person name="Abrahante J.E."/>
            <person name="Garbe J."/>
            <person name="Badalamenti J.P."/>
            <person name="Herman A."/>
            <person name="Mangelson H."/>
            <person name="Liachko I."/>
            <person name="Sullivan S."/>
            <person name="Sone E.D."/>
            <person name="Koren S."/>
            <person name="Silverstein K.A.T."/>
            <person name="Beckman K.B."/>
            <person name="Gohl D.M."/>
        </authorList>
    </citation>
    <scope>NUCLEOTIDE SEQUENCE</scope>
    <source>
        <strain evidence="2">Duluth1</strain>
        <tissue evidence="2">Whole animal</tissue>
    </source>
</reference>
<organism evidence="2 3">
    <name type="scientific">Dreissena polymorpha</name>
    <name type="common">Zebra mussel</name>
    <name type="synonym">Mytilus polymorpha</name>
    <dbReference type="NCBI Taxonomy" id="45954"/>
    <lineage>
        <taxon>Eukaryota</taxon>
        <taxon>Metazoa</taxon>
        <taxon>Spiralia</taxon>
        <taxon>Lophotrochozoa</taxon>
        <taxon>Mollusca</taxon>
        <taxon>Bivalvia</taxon>
        <taxon>Autobranchia</taxon>
        <taxon>Heteroconchia</taxon>
        <taxon>Euheterodonta</taxon>
        <taxon>Imparidentia</taxon>
        <taxon>Neoheterodontei</taxon>
        <taxon>Myida</taxon>
        <taxon>Dreissenoidea</taxon>
        <taxon>Dreissenidae</taxon>
        <taxon>Dreissena</taxon>
    </lineage>
</organism>
<sequence length="192" mass="22047">MEFRSNTDDWQKRQLYDERRKRRKEKRKRTKLRLAYIRRLYIPVGMSLFLGIVILFGSSIEGLGEGTFLWKHQQYFRIIGAVLTVCGFIFMFIVVGCQSSVKSKLKSDGEKSLNSNVEISPLIHSDFIKERKRALHTETEKTLTQQSLHPTLELVEKKADVISCSSLSSGSSQNRSVAMDMPPLGLGVWAYR</sequence>
<dbReference type="Proteomes" id="UP000828390">
    <property type="component" value="Unassembled WGS sequence"/>
</dbReference>
<keyword evidence="1" id="KW-1133">Transmembrane helix</keyword>
<feature type="transmembrane region" description="Helical" evidence="1">
    <location>
        <begin position="36"/>
        <end position="56"/>
    </location>
</feature>
<dbReference type="EMBL" id="JAIWYP010000002">
    <property type="protein sequence ID" value="KAH3862980.1"/>
    <property type="molecule type" value="Genomic_DNA"/>
</dbReference>
<dbReference type="AlphaFoldDB" id="A0A9D4RE42"/>
<gene>
    <name evidence="2" type="ORF">DPMN_025956</name>
</gene>
<evidence type="ECO:0000313" key="3">
    <source>
        <dbReference type="Proteomes" id="UP000828390"/>
    </source>
</evidence>
<keyword evidence="1" id="KW-0812">Transmembrane</keyword>